<dbReference type="STRING" id="1817772.A2527_00420"/>
<evidence type="ECO:0000313" key="4">
    <source>
        <dbReference type="Proteomes" id="UP000178449"/>
    </source>
</evidence>
<dbReference type="InterPro" id="IPR011460">
    <property type="entry name" value="Lcl_C"/>
</dbReference>
<dbReference type="EMBL" id="MFNE01000008">
    <property type="protein sequence ID" value="OGG96875.1"/>
    <property type="molecule type" value="Genomic_DNA"/>
</dbReference>
<dbReference type="PANTHER" id="PTHR35812:SF1">
    <property type="entry name" value="LIPOPROTEIN"/>
    <property type="match status" value="1"/>
</dbReference>
<gene>
    <name evidence="3" type="ORF">A2527_00420</name>
</gene>
<reference evidence="3 4" key="1">
    <citation type="journal article" date="2016" name="Nat. Commun.">
        <title>Thousands of microbial genomes shed light on interconnected biogeochemical processes in an aquifer system.</title>
        <authorList>
            <person name="Anantharaman K."/>
            <person name="Brown C.T."/>
            <person name="Hug L.A."/>
            <person name="Sharon I."/>
            <person name="Castelle C.J."/>
            <person name="Probst A.J."/>
            <person name="Thomas B.C."/>
            <person name="Singh A."/>
            <person name="Wilkins M.J."/>
            <person name="Karaoz U."/>
            <person name="Brodie E.L."/>
            <person name="Williams K.H."/>
            <person name="Hubbard S.S."/>
            <person name="Banfield J.F."/>
        </authorList>
    </citation>
    <scope>NUCLEOTIDE SEQUENCE [LARGE SCALE GENOMIC DNA]</scope>
</reference>
<dbReference type="InterPro" id="IPR003343">
    <property type="entry name" value="Big_2"/>
</dbReference>
<evidence type="ECO:0000313" key="3">
    <source>
        <dbReference type="EMBL" id="OGG96875.1"/>
    </source>
</evidence>
<protein>
    <recommendedName>
        <fullName evidence="2">BIG2 domain-containing protein</fullName>
    </recommendedName>
</protein>
<evidence type="ECO:0000259" key="2">
    <source>
        <dbReference type="SMART" id="SM00635"/>
    </source>
</evidence>
<dbReference type="InterPro" id="IPR013320">
    <property type="entry name" value="ConA-like_dom_sf"/>
</dbReference>
<evidence type="ECO:0000256" key="1">
    <source>
        <dbReference type="SAM" id="SignalP"/>
    </source>
</evidence>
<organism evidence="3 4">
    <name type="scientific">Candidatus Lambdaproteobacteria bacterium RIFOXYD2_FULL_50_16</name>
    <dbReference type="NCBI Taxonomy" id="1817772"/>
    <lineage>
        <taxon>Bacteria</taxon>
        <taxon>Pseudomonadati</taxon>
        <taxon>Pseudomonadota</taxon>
        <taxon>Candidatus Lambdaproteobacteria</taxon>
    </lineage>
</organism>
<dbReference type="Gene3D" id="2.60.120.200">
    <property type="match status" value="1"/>
</dbReference>
<dbReference type="Proteomes" id="UP000178449">
    <property type="component" value="Unassembled WGS sequence"/>
</dbReference>
<proteinExistence type="predicted"/>
<feature type="chain" id="PRO_5009524657" description="BIG2 domain-containing protein" evidence="1">
    <location>
        <begin position="34"/>
        <end position="1223"/>
    </location>
</feature>
<dbReference type="PANTHER" id="PTHR35812">
    <property type="entry name" value="LIPOPROTEIN"/>
    <property type="match status" value="1"/>
</dbReference>
<dbReference type="AlphaFoldDB" id="A0A1F6GFJ5"/>
<dbReference type="SUPFAM" id="SSF49899">
    <property type="entry name" value="Concanavalin A-like lectins/glucanases"/>
    <property type="match status" value="1"/>
</dbReference>
<dbReference type="Gene3D" id="2.60.40.2340">
    <property type="match status" value="1"/>
</dbReference>
<dbReference type="PROSITE" id="PS51257">
    <property type="entry name" value="PROKAR_LIPOPROTEIN"/>
    <property type="match status" value="1"/>
</dbReference>
<comment type="caution">
    <text evidence="3">The sequence shown here is derived from an EMBL/GenBank/DDBJ whole genome shotgun (WGS) entry which is preliminary data.</text>
</comment>
<dbReference type="Pfam" id="PF07603">
    <property type="entry name" value="Lcl_C"/>
    <property type="match status" value="1"/>
</dbReference>
<feature type="signal peptide" evidence="1">
    <location>
        <begin position="1"/>
        <end position="33"/>
    </location>
</feature>
<sequence>MKFSFGVRMMFRTKSRWLGLIAGLLLLASCNTPEDPSAYNQGPGYAQVSLNLEKPQQRRLLQAQMMGKISTLPPDTQSSMIVAVPVSEPYQPNYINLVNVVDADILDLTTGQVSLLLPLDIPVQLYEYTFSVPMASTDEVLAETPLVIAAANLGQITVKAGTSLISLVSNLTPVTPPKSISVVSAVNGLAVGKGAQFAAIANYADGSSQDMTAAATWSTSNTAFGTVTNDANTSKGLVTGVTYGSLDVSASLLGITGAKNITIGTASVAAVVTDFDLLLKEGSYALENRKDPTNPTQLLYYLTRSNWAPTYSEDFWVISEFDRTPTYVGNPQTRLKLFGKVWLPDVFLPAYGTIDHATNLINLVDPFGYVSLDVAFDISNVVEPVPVDGEGNKTINVAMGPGAKVYYLSHYIDNGAQGTFTIERRETNYQTGTTFATLAEFLAYGSTNSFNCTKTNATGGQTCMSFDYTTGAVSGTLTEYDFDSSHRVLATRTAGTWAITQVNGVDILETAVTSTTNYNQGGGGGSKDIWAVYQGQVYRGRHEAGVQYGTSVEYNAAASVDIENYMYFATAGEFDNPNYSGSYGGIGGSTGYYTPEALTLNGTTQWGGTSGYQTLGIANTWTIAVWFKTEYRESQSPLLSIYESGSNANRIDLYLSAGVVNYLTADIYDSLVPTKLVSVAETWGVDNGARHLAMLTWDGSVLSLSVDNAYPYSTMGSAVLADGVRTIDLGTDALGNLFLGQVMSVAMWDTVLSTSEQAQYYLNHDQFKQDWTINSGVYAASANLVHYWQFDRDKTNLGWDYGQLGGTSSTAIDLLSGKNGFTSSGLSPFLWVYQANYTKAALTSPVGGETLHDGYPFTVSWDPNVLTGMVDVYLLTDDPSSLDTTQTDLDARASGVIWQWVGADSSYTGSYSFDPYAIGSPSGNAYRILAVDNLGNWTLSPGNFSINQGTVMADFTDFTFTGTLNSASGVTLDRIGLVGANQIKIAVPKGASVTALVPSFTITGASVSVGGVAQTSGFDSQDFTNPVTYAVASADGTVKNYTVTVVAQIPIPDTGQTTCWDQAGTVITCPAAEGALAQDGSYNTVNQPSYTDNGDGTVTDNVTGLTWQQCAYGKTGATCTGTAVTNINWTAADAYCTANTAALPGTGWRMPTRIEISGLVNTEITSGTGAINATFFPATVASYFWTATVDGLATTQVWMMNFNEGNTVSNLMGNTGPMTRCVR</sequence>
<name>A0A1F6GFJ5_9PROT</name>
<dbReference type="Gene3D" id="2.60.40.1080">
    <property type="match status" value="1"/>
</dbReference>
<keyword evidence="1" id="KW-0732">Signal</keyword>
<feature type="domain" description="BIG2" evidence="2">
    <location>
        <begin position="176"/>
        <end position="262"/>
    </location>
</feature>
<dbReference type="SMART" id="SM00635">
    <property type="entry name" value="BID_2"/>
    <property type="match status" value="1"/>
</dbReference>
<accession>A0A1F6GFJ5</accession>